<evidence type="ECO:0000259" key="15">
    <source>
        <dbReference type="PROSITE" id="PS50222"/>
    </source>
</evidence>
<dbReference type="CDD" id="cd00051">
    <property type="entry name" value="EFh"/>
    <property type="match status" value="1"/>
</dbReference>
<evidence type="ECO:0000256" key="3">
    <source>
        <dbReference type="ARBA" id="ARBA00022692"/>
    </source>
</evidence>
<dbReference type="InterPro" id="IPR002048">
    <property type="entry name" value="EF_hand_dom"/>
</dbReference>
<dbReference type="Gene3D" id="3.40.50.300">
    <property type="entry name" value="P-loop containing nucleotide triphosphate hydrolases"/>
    <property type="match status" value="2"/>
</dbReference>
<gene>
    <name evidence="16" type="ORF">Ae201684_014548</name>
</gene>
<proteinExistence type="inferred from homology"/>
<keyword evidence="12" id="KW-0342">GTP-binding</keyword>
<keyword evidence="11" id="KW-0496">Mitochondrion</keyword>
<dbReference type="InterPro" id="IPR011992">
    <property type="entry name" value="EF-hand-dom_pair"/>
</dbReference>
<evidence type="ECO:0000256" key="4">
    <source>
        <dbReference type="ARBA" id="ARBA00022723"/>
    </source>
</evidence>
<dbReference type="PROSITE" id="PS00018">
    <property type="entry name" value="EF_HAND_1"/>
    <property type="match status" value="1"/>
</dbReference>
<dbReference type="AlphaFoldDB" id="A0A6G0WJ97"/>
<keyword evidence="10 14" id="KW-1133">Transmembrane helix</keyword>
<dbReference type="InterPro" id="IPR001806">
    <property type="entry name" value="Small_GTPase"/>
</dbReference>
<feature type="transmembrane region" description="Helical" evidence="14">
    <location>
        <begin position="627"/>
        <end position="646"/>
    </location>
</feature>
<keyword evidence="4" id="KW-0479">Metal-binding</keyword>
<comment type="similarity">
    <text evidence="2">Belongs to the mitochondrial Rho GTPase family.</text>
</comment>
<dbReference type="SMART" id="SM00174">
    <property type="entry name" value="RHO"/>
    <property type="match status" value="1"/>
</dbReference>
<evidence type="ECO:0000256" key="10">
    <source>
        <dbReference type="ARBA" id="ARBA00022989"/>
    </source>
</evidence>
<dbReference type="GO" id="GO:0007264">
    <property type="term" value="P:small GTPase-mediated signal transduction"/>
    <property type="evidence" value="ECO:0007669"/>
    <property type="project" value="InterPro"/>
</dbReference>
<dbReference type="SMART" id="SM00175">
    <property type="entry name" value="RAB"/>
    <property type="match status" value="1"/>
</dbReference>
<evidence type="ECO:0000256" key="6">
    <source>
        <dbReference type="ARBA" id="ARBA00022741"/>
    </source>
</evidence>
<evidence type="ECO:0000256" key="14">
    <source>
        <dbReference type="SAM" id="Phobius"/>
    </source>
</evidence>
<sequence length="673" mass="75293">MAMTQVHDDSSASSMNKQRTIRLMVLGDEKVGKSSLISALVSQHASERVPRVLHDIVIPTEDTRENVVISLHDTSSHSNDVMEVIKTMNRSDAAIVVYDVSRSISSQRLGYWLDLLKVTKIIPVVLVGNKCDLLPGGSEISRVKSVLSNYKFIVHSLECSARTLTNVKKTFGLAQKAVLYPMAPLYDAEKKQLQPKFVNVLQRVFRLFDVDRDGLISRQELHEYQNTCFKTRMKQEEMDALMELVALVKPHGVATSEKGGGLYFDGFVYLSELAIEKNKPEHCWQVLRTLGYSDTLDLLLPHGHIDVSYDASTYEMCELSAITKQFLKEIFDQYAPLTQTAIETIFVVVPHDKRPKWTQLPLDAPMDFATWISLWSLEVAVRPRRALEELYYLGFITVKASAAIDIRRLPSRHHRSTSSTIRCLLFGSTQCGKTRLVNASTCFSFLSPEPFDATAAAALAEDANAVVVQAYEHLLHNVHTIQEGNLDKTLIMSEVSEGVVDHDMALAIARLIHVDVVCYLFDGTDHDSFEYIVDLQSVVPDTIPCVYAYSTPTPVQDSTTSLLALDACLKHCASLKLDAPLSICLGTADGFQMLYSTLVQRALYPNAGGALPFTKQKALAKKRKDRLFGVGLFALTCVSLGVAYVYREDLKELSKELVRWWRDTSAFPQQLKE</sequence>
<keyword evidence="3 14" id="KW-0812">Transmembrane</keyword>
<dbReference type="InterPro" id="IPR013567">
    <property type="entry name" value="EF_hand_assoc_2"/>
</dbReference>
<evidence type="ECO:0000256" key="13">
    <source>
        <dbReference type="ARBA" id="ARBA00023136"/>
    </source>
</evidence>
<dbReference type="Gene3D" id="1.10.238.10">
    <property type="entry name" value="EF-hand"/>
    <property type="match status" value="2"/>
</dbReference>
<dbReference type="GO" id="GO:0005741">
    <property type="term" value="C:mitochondrial outer membrane"/>
    <property type="evidence" value="ECO:0007669"/>
    <property type="project" value="UniProtKB-SubCell"/>
</dbReference>
<dbReference type="GO" id="GO:0005525">
    <property type="term" value="F:GTP binding"/>
    <property type="evidence" value="ECO:0007669"/>
    <property type="project" value="UniProtKB-KW"/>
</dbReference>
<keyword evidence="9" id="KW-0106">Calcium</keyword>
<evidence type="ECO:0000256" key="7">
    <source>
        <dbReference type="ARBA" id="ARBA00022787"/>
    </source>
</evidence>
<dbReference type="PANTHER" id="PTHR24072">
    <property type="entry name" value="RHO FAMILY GTPASE"/>
    <property type="match status" value="1"/>
</dbReference>
<evidence type="ECO:0000256" key="2">
    <source>
        <dbReference type="ARBA" id="ARBA00007981"/>
    </source>
</evidence>
<name>A0A6G0WJ97_9STRA</name>
<organism evidence="16 17">
    <name type="scientific">Aphanomyces euteiches</name>
    <dbReference type="NCBI Taxonomy" id="100861"/>
    <lineage>
        <taxon>Eukaryota</taxon>
        <taxon>Sar</taxon>
        <taxon>Stramenopiles</taxon>
        <taxon>Oomycota</taxon>
        <taxon>Saprolegniomycetes</taxon>
        <taxon>Saprolegniales</taxon>
        <taxon>Verrucalvaceae</taxon>
        <taxon>Aphanomyces</taxon>
    </lineage>
</organism>
<keyword evidence="5" id="KW-0677">Repeat</keyword>
<dbReference type="EMBL" id="VJMJ01000198">
    <property type="protein sequence ID" value="KAF0727286.1"/>
    <property type="molecule type" value="Genomic_DNA"/>
</dbReference>
<evidence type="ECO:0000313" key="16">
    <source>
        <dbReference type="EMBL" id="KAF0727286.1"/>
    </source>
</evidence>
<evidence type="ECO:0000313" key="17">
    <source>
        <dbReference type="Proteomes" id="UP000481153"/>
    </source>
</evidence>
<dbReference type="Pfam" id="PF08356">
    <property type="entry name" value="EF_assoc_2"/>
    <property type="match status" value="1"/>
</dbReference>
<dbReference type="SUPFAM" id="SSF47473">
    <property type="entry name" value="EF-hand"/>
    <property type="match status" value="1"/>
</dbReference>
<evidence type="ECO:0000256" key="1">
    <source>
        <dbReference type="ARBA" id="ARBA00004200"/>
    </source>
</evidence>
<dbReference type="GO" id="GO:0005509">
    <property type="term" value="F:calcium ion binding"/>
    <property type="evidence" value="ECO:0007669"/>
    <property type="project" value="InterPro"/>
</dbReference>
<comment type="caution">
    <text evidence="16">The sequence shown here is derived from an EMBL/GenBank/DDBJ whole genome shotgun (WGS) entry which is preliminary data.</text>
</comment>
<evidence type="ECO:0000256" key="8">
    <source>
        <dbReference type="ARBA" id="ARBA00022801"/>
    </source>
</evidence>
<feature type="domain" description="EF-hand" evidence="15">
    <location>
        <begin position="196"/>
        <end position="231"/>
    </location>
</feature>
<dbReference type="InterPro" id="IPR003578">
    <property type="entry name" value="Small_GTPase_Rho"/>
</dbReference>
<dbReference type="InterPro" id="IPR018247">
    <property type="entry name" value="EF_Hand_1_Ca_BS"/>
</dbReference>
<keyword evidence="6" id="KW-0547">Nucleotide-binding</keyword>
<dbReference type="FunFam" id="1.10.238.10:FF:000011">
    <property type="entry name" value="Mitochondrial Rho GTPase"/>
    <property type="match status" value="1"/>
</dbReference>
<dbReference type="SMART" id="SM00173">
    <property type="entry name" value="RAS"/>
    <property type="match status" value="1"/>
</dbReference>
<dbReference type="Proteomes" id="UP000481153">
    <property type="component" value="Unassembled WGS sequence"/>
</dbReference>
<evidence type="ECO:0000256" key="9">
    <source>
        <dbReference type="ARBA" id="ARBA00022837"/>
    </source>
</evidence>
<protein>
    <recommendedName>
        <fullName evidence="15">EF-hand domain-containing protein</fullName>
    </recommendedName>
</protein>
<dbReference type="Pfam" id="PF00071">
    <property type="entry name" value="Ras"/>
    <property type="match status" value="1"/>
</dbReference>
<keyword evidence="7" id="KW-1000">Mitochondrion outer membrane</keyword>
<dbReference type="SUPFAM" id="SSF52540">
    <property type="entry name" value="P-loop containing nucleoside triphosphate hydrolases"/>
    <property type="match status" value="2"/>
</dbReference>
<keyword evidence="8" id="KW-0378">Hydrolase</keyword>
<dbReference type="PRINTS" id="PR00449">
    <property type="entry name" value="RASTRNSFRMNG"/>
</dbReference>
<comment type="subcellular location">
    <subcellularLocation>
        <location evidence="1">Mitochondrion outer membrane</location>
        <topology evidence="1">Single-pass type IV membrane protein</topology>
    </subcellularLocation>
</comment>
<evidence type="ECO:0000256" key="12">
    <source>
        <dbReference type="ARBA" id="ARBA00023134"/>
    </source>
</evidence>
<dbReference type="InterPro" id="IPR027417">
    <property type="entry name" value="P-loop_NTPase"/>
</dbReference>
<dbReference type="VEuPathDB" id="FungiDB:AeMF1_010176"/>
<evidence type="ECO:0000256" key="11">
    <source>
        <dbReference type="ARBA" id="ARBA00023128"/>
    </source>
</evidence>
<keyword evidence="13 14" id="KW-0472">Membrane</keyword>
<accession>A0A6G0WJ97</accession>
<dbReference type="GO" id="GO:0003924">
    <property type="term" value="F:GTPase activity"/>
    <property type="evidence" value="ECO:0007669"/>
    <property type="project" value="InterPro"/>
</dbReference>
<dbReference type="PROSITE" id="PS50222">
    <property type="entry name" value="EF_HAND_2"/>
    <property type="match status" value="1"/>
</dbReference>
<reference evidence="16 17" key="1">
    <citation type="submission" date="2019-07" db="EMBL/GenBank/DDBJ databases">
        <title>Genomics analysis of Aphanomyces spp. identifies a new class of oomycete effector associated with host adaptation.</title>
        <authorList>
            <person name="Gaulin E."/>
        </authorList>
    </citation>
    <scope>NUCLEOTIDE SEQUENCE [LARGE SCALE GENOMIC DNA]</scope>
    <source>
        <strain evidence="16 17">ATCC 201684</strain>
    </source>
</reference>
<keyword evidence="17" id="KW-1185">Reference proteome</keyword>
<evidence type="ECO:0000256" key="5">
    <source>
        <dbReference type="ARBA" id="ARBA00022737"/>
    </source>
</evidence>